<dbReference type="EMBL" id="CAADFK010000457">
    <property type="protein sequence ID" value="VFK25122.1"/>
    <property type="molecule type" value="Genomic_DNA"/>
</dbReference>
<reference evidence="1" key="1">
    <citation type="submission" date="2019-02" db="EMBL/GenBank/DDBJ databases">
        <authorList>
            <person name="Gruber-Vodicka R. H."/>
            <person name="Seah K. B. B."/>
        </authorList>
    </citation>
    <scope>NUCLEOTIDE SEQUENCE</scope>
    <source>
        <strain evidence="1">BECK_S313</strain>
    </source>
</reference>
<gene>
    <name evidence="1" type="ORF">BECKLPF1236B_GA0070989_14573</name>
</gene>
<name>A0A450X740_9GAMM</name>
<organism evidence="1">
    <name type="scientific">Candidatus Kentrum sp. LPFa</name>
    <dbReference type="NCBI Taxonomy" id="2126335"/>
    <lineage>
        <taxon>Bacteria</taxon>
        <taxon>Pseudomonadati</taxon>
        <taxon>Pseudomonadota</taxon>
        <taxon>Gammaproteobacteria</taxon>
        <taxon>Candidatus Kentrum</taxon>
    </lineage>
</organism>
<protein>
    <submittedName>
        <fullName evidence="1">Uncharacterized protein</fullName>
    </submittedName>
</protein>
<evidence type="ECO:0000313" key="1">
    <source>
        <dbReference type="EMBL" id="VFK25122.1"/>
    </source>
</evidence>
<proteinExistence type="predicted"/>
<sequence length="159" mass="17857">MEIRVFQTSSRQRPQEKGLVGLSSNMGIHHADANPFPRRRVGTSEEKPTRLFRMHGTGSGTIGARSFILGARDGVFWADSQTFSTRAEIFGTSFQALGARFLASGTSTAHHKIVRLISSHERLTDIGPTKRFSQCPIKERNESENALFEFFRRFEVTVL</sequence>
<accession>A0A450X740</accession>
<dbReference type="AlphaFoldDB" id="A0A450X740"/>